<dbReference type="PROSITE" id="PS00510">
    <property type="entry name" value="MALATE_SYNTHASE"/>
    <property type="match status" value="1"/>
</dbReference>
<dbReference type="Gene3D" id="3.20.20.360">
    <property type="entry name" value="Malate synthase, domain 3"/>
    <property type="match status" value="1"/>
</dbReference>
<keyword evidence="8" id="KW-0326">Glycosidase</keyword>
<gene>
    <name evidence="12" type="ORF">MYCIT1_LOCUS32365</name>
</gene>
<dbReference type="InterPro" id="IPR048355">
    <property type="entry name" value="MS_C"/>
</dbReference>
<dbReference type="InterPro" id="IPR048356">
    <property type="entry name" value="MS_N"/>
</dbReference>
<dbReference type="SUPFAM" id="SSF51645">
    <property type="entry name" value="Malate synthase G"/>
    <property type="match status" value="1"/>
</dbReference>
<dbReference type="EC" id="2.3.3.9" evidence="3"/>
<sequence>MIQGLHVHSKIAPKAQAVILTDDALMFLAALHRTFESTRRKLLDARDDAQRRFDSGVPLDFHPETANIRAEPSWQCAPPAPGLEDRRVEITGPTDRKMVINALNSGAKTFMADFEDSSAPTFSNLVEGQVNLHDAIRREIDFESNGKAYKLSEKPAVLIVRPRGWHLDEPRLTVDNVPMSGSLFDFGLYFFHNAAELVKRGLGPYFYLPKMEHYLEARLWNDVFLFSQSYLAIPHNTIRATVLIETLPAAFQMEEILFELRNHSSGLNCGRWDYIFSFIKKRRADRSAVLPDRKDVTMTVGFMDAYVRLLIQTCHKRKVAAMGGMSAQIPIKNDAKANEVAMDKVRADKLREVLAGHDGTWIAHPLIESIARPVFDQHMLGPNQVCLPVAVFPYGLLMACQYHVRREEVRVAAADLLNTSVPGQITEAGVKENVSTSLAYTAAWIGGNGCIPLNYLMEDAATAEITRVQLWQWVKYGSRLDTGETVTVELVDSLIGDLAPGVKKLAPGVKEADLAVAVEYLKAQIRREWPSEFLTSDLMPYLAIADGAPAKSVAAVSARSSSRALQANSVERRSYVSSDPLHDSYGGPTASAFPFRRFCVSAKPNLGSSYRSCSEEIPACTYKTPLEPLGLLCARMFLLLTFLAALQALVRGQFPDCVNGPLANNTVCDTSKDPITRAQALVAVMTTTELINNTVNTAIGVARLGIPRYEWWSEALHGISTVHGVKFSASGNFSYATSFPQPIVMSAAFDDALIKAVATTISTEARAFSNAARSGLDWFAPNINPWRDPRWGRGPETPGEDAFRAAQYVYQYIDGFQGGIDPKPYIKNTAVCKHWAGYDVERGRTSFNAIINTQELSEYFVRPFQTCVRDARVNAVMCSYNAVNGVPTCADPYLLQDLLVGSYGFSNDSWVASDCDAVANIFDAHAYTDSYPAAAAVAIKAGTNVNCGTTFSLYLQAAIDQGLADRADVEGAVVRLYSSLVRLGYFDPPAQQPYRQITWDAVNTPSAQTLAYVSATEGLVLLKNDGTLPLKKNLTKMAVIGPVEGEALDRKTIAWTGAQLELIQNLTAIGKPLVVVQCGAGQIDDSSLLSDPGVGAILWAGYPGQSGGAAIFDIISGKVAPAGRLPVTQYPAAFINQVPITDMNLRPNKTSGNPGRTYQWYTGSPVVEFGFGLHYTTFSVHWQTTPVASYSISILLKTAGSAAHPDLAAFDTFKINVHNAGNTVSDFVALMFVKTTAGPPPFPNKSLIGYSRVAALKAGLTVAASISVTLGSLARTDESGNLWLYPGSYSLSVDVPESLTHNFTLTGQAVQLSHFPAPP</sequence>
<evidence type="ECO:0000256" key="10">
    <source>
        <dbReference type="PIRSR" id="PIRSR601465-50"/>
    </source>
</evidence>
<dbReference type="InterPro" id="IPR036962">
    <property type="entry name" value="Glyco_hydro_3_N_sf"/>
</dbReference>
<dbReference type="InterPro" id="IPR013783">
    <property type="entry name" value="Ig-like_fold"/>
</dbReference>
<evidence type="ECO:0000256" key="7">
    <source>
        <dbReference type="ARBA" id="ARBA00022801"/>
    </source>
</evidence>
<dbReference type="Pfam" id="PF00933">
    <property type="entry name" value="Glyco_hydro_3"/>
    <property type="match status" value="1"/>
</dbReference>
<dbReference type="InterPro" id="IPR011076">
    <property type="entry name" value="Malate_synth_sf"/>
</dbReference>
<evidence type="ECO:0000256" key="8">
    <source>
        <dbReference type="ARBA" id="ARBA00023295"/>
    </source>
</evidence>
<dbReference type="PANTHER" id="PTHR42902:SF1">
    <property type="entry name" value="MALATE SYNTHASE 1-RELATED"/>
    <property type="match status" value="1"/>
</dbReference>
<reference evidence="12" key="1">
    <citation type="submission" date="2023-11" db="EMBL/GenBank/DDBJ databases">
        <authorList>
            <person name="De Vega J J."/>
            <person name="De Vega J J."/>
        </authorList>
    </citation>
    <scope>NUCLEOTIDE SEQUENCE</scope>
</reference>
<dbReference type="Gene3D" id="1.20.1220.12">
    <property type="entry name" value="Malate synthase, domain III"/>
    <property type="match status" value="1"/>
</dbReference>
<dbReference type="Pfam" id="PF01274">
    <property type="entry name" value="MS_TIM-barrel"/>
    <property type="match status" value="1"/>
</dbReference>
<evidence type="ECO:0000313" key="13">
    <source>
        <dbReference type="Proteomes" id="UP001295794"/>
    </source>
</evidence>
<keyword evidence="6" id="KW-0808">Transferase</keyword>
<evidence type="ECO:0000256" key="4">
    <source>
        <dbReference type="ARBA" id="ARBA00022435"/>
    </source>
</evidence>
<evidence type="ECO:0000256" key="9">
    <source>
        <dbReference type="ARBA" id="ARBA00047918"/>
    </source>
</evidence>
<organism evidence="12 13">
    <name type="scientific">Mycena citricolor</name>
    <dbReference type="NCBI Taxonomy" id="2018698"/>
    <lineage>
        <taxon>Eukaryota</taxon>
        <taxon>Fungi</taxon>
        <taxon>Dikarya</taxon>
        <taxon>Basidiomycota</taxon>
        <taxon>Agaricomycotina</taxon>
        <taxon>Agaricomycetes</taxon>
        <taxon>Agaricomycetidae</taxon>
        <taxon>Agaricales</taxon>
        <taxon>Marasmiineae</taxon>
        <taxon>Mycenaceae</taxon>
        <taxon>Mycena</taxon>
    </lineage>
</organism>
<dbReference type="InterPro" id="IPR002772">
    <property type="entry name" value="Glyco_hydro_3_C"/>
</dbReference>
<dbReference type="Proteomes" id="UP001295794">
    <property type="component" value="Unassembled WGS sequence"/>
</dbReference>
<dbReference type="SUPFAM" id="SSF51445">
    <property type="entry name" value="(Trans)glycosidases"/>
    <property type="match status" value="1"/>
</dbReference>
<accession>A0AAD2HT15</accession>
<dbReference type="Gene3D" id="3.20.20.300">
    <property type="entry name" value="Glycoside hydrolase, family 3, N-terminal domain"/>
    <property type="match status" value="1"/>
</dbReference>
<dbReference type="InterPro" id="IPR044856">
    <property type="entry name" value="Malate_synth_C_sf"/>
</dbReference>
<dbReference type="InterPro" id="IPR001465">
    <property type="entry name" value="Malate_synthase_TIM"/>
</dbReference>
<evidence type="ECO:0000256" key="2">
    <source>
        <dbReference type="ARBA" id="ARBA00006394"/>
    </source>
</evidence>
<dbReference type="SMART" id="SM01217">
    <property type="entry name" value="Fn3_like"/>
    <property type="match status" value="1"/>
</dbReference>
<keyword evidence="7" id="KW-0378">Hydrolase</keyword>
<dbReference type="Pfam" id="PF20656">
    <property type="entry name" value="MS_N"/>
    <property type="match status" value="1"/>
</dbReference>
<evidence type="ECO:0000259" key="11">
    <source>
        <dbReference type="SMART" id="SM01217"/>
    </source>
</evidence>
<comment type="similarity">
    <text evidence="1">Belongs to the glycosyl hydrolase 3 family.</text>
</comment>
<dbReference type="GO" id="GO:0006099">
    <property type="term" value="P:tricarboxylic acid cycle"/>
    <property type="evidence" value="ECO:0007669"/>
    <property type="project" value="UniProtKB-KW"/>
</dbReference>
<dbReference type="SUPFAM" id="SSF52279">
    <property type="entry name" value="Beta-D-glucan exohydrolase, C-terminal domain"/>
    <property type="match status" value="1"/>
</dbReference>
<dbReference type="InterPro" id="IPR001764">
    <property type="entry name" value="Glyco_hydro_3_N"/>
</dbReference>
<dbReference type="FunFam" id="1.20.1220.12:FF:000001">
    <property type="entry name" value="Malate synthase"/>
    <property type="match status" value="1"/>
</dbReference>
<evidence type="ECO:0000256" key="3">
    <source>
        <dbReference type="ARBA" id="ARBA00012636"/>
    </source>
</evidence>
<dbReference type="EMBL" id="CAVNYO010000444">
    <property type="protein sequence ID" value="CAK5281325.1"/>
    <property type="molecule type" value="Genomic_DNA"/>
</dbReference>
<dbReference type="InterPro" id="IPR017853">
    <property type="entry name" value="GH"/>
</dbReference>
<comment type="similarity">
    <text evidence="2">Belongs to the malate synthase family.</text>
</comment>
<feature type="domain" description="Fibronectin type III-like" evidence="11">
    <location>
        <begin position="1227"/>
        <end position="1297"/>
    </location>
</feature>
<dbReference type="NCBIfam" id="TIGR01344">
    <property type="entry name" value="malate_syn_A"/>
    <property type="match status" value="1"/>
</dbReference>
<dbReference type="Gene3D" id="2.60.40.10">
    <property type="entry name" value="Immunoglobulins"/>
    <property type="match status" value="1"/>
</dbReference>
<dbReference type="InterPro" id="IPR026891">
    <property type="entry name" value="Fn3-like"/>
</dbReference>
<dbReference type="GO" id="GO:0005782">
    <property type="term" value="C:peroxisomal matrix"/>
    <property type="evidence" value="ECO:0007669"/>
    <property type="project" value="TreeGrafter"/>
</dbReference>
<dbReference type="GO" id="GO:0004553">
    <property type="term" value="F:hydrolase activity, hydrolyzing O-glycosyl compounds"/>
    <property type="evidence" value="ECO:0007669"/>
    <property type="project" value="InterPro"/>
</dbReference>
<feature type="active site" description="Proton donor" evidence="10">
    <location>
        <position position="459"/>
    </location>
</feature>
<evidence type="ECO:0000313" key="12">
    <source>
        <dbReference type="EMBL" id="CAK5281325.1"/>
    </source>
</evidence>
<keyword evidence="4" id="KW-0329">Glyoxylate bypass</keyword>
<proteinExistence type="inferred from homology"/>
<comment type="catalytic activity">
    <reaction evidence="9">
        <text>glyoxylate + acetyl-CoA + H2O = (S)-malate + CoA + H(+)</text>
        <dbReference type="Rhea" id="RHEA:18181"/>
        <dbReference type="ChEBI" id="CHEBI:15377"/>
        <dbReference type="ChEBI" id="CHEBI:15378"/>
        <dbReference type="ChEBI" id="CHEBI:15589"/>
        <dbReference type="ChEBI" id="CHEBI:36655"/>
        <dbReference type="ChEBI" id="CHEBI:57287"/>
        <dbReference type="ChEBI" id="CHEBI:57288"/>
        <dbReference type="EC" id="2.3.3.9"/>
    </reaction>
</comment>
<keyword evidence="13" id="KW-1185">Reference proteome</keyword>
<dbReference type="InterPro" id="IPR046363">
    <property type="entry name" value="MS_N_TIM-barrel_dom"/>
</dbReference>
<protein>
    <recommendedName>
        <fullName evidence="3">malate synthase</fullName>
        <ecNumber evidence="3">2.3.3.9</ecNumber>
    </recommendedName>
</protein>
<dbReference type="Pfam" id="PF20659">
    <property type="entry name" value="MS_C"/>
    <property type="match status" value="1"/>
</dbReference>
<evidence type="ECO:0000256" key="1">
    <source>
        <dbReference type="ARBA" id="ARBA00005336"/>
    </source>
</evidence>
<dbReference type="Gene3D" id="3.40.50.1700">
    <property type="entry name" value="Glycoside hydrolase family 3 C-terminal domain"/>
    <property type="match status" value="2"/>
</dbReference>
<dbReference type="PANTHER" id="PTHR42902">
    <property type="entry name" value="MALATE SYNTHASE"/>
    <property type="match status" value="1"/>
</dbReference>
<dbReference type="GO" id="GO:0004474">
    <property type="term" value="F:malate synthase activity"/>
    <property type="evidence" value="ECO:0007669"/>
    <property type="project" value="UniProtKB-EC"/>
</dbReference>
<dbReference type="CDD" id="cd00727">
    <property type="entry name" value="malate_synt_A"/>
    <property type="match status" value="1"/>
</dbReference>
<dbReference type="InterPro" id="IPR006252">
    <property type="entry name" value="Malate_synthA"/>
</dbReference>
<dbReference type="Pfam" id="PF01915">
    <property type="entry name" value="Glyco_hydro_3_C"/>
    <property type="match status" value="1"/>
</dbReference>
<feature type="active site" description="Proton acceptor" evidence="10">
    <location>
        <position position="161"/>
    </location>
</feature>
<evidence type="ECO:0000256" key="5">
    <source>
        <dbReference type="ARBA" id="ARBA00022532"/>
    </source>
</evidence>
<evidence type="ECO:0000256" key="6">
    <source>
        <dbReference type="ARBA" id="ARBA00022679"/>
    </source>
</evidence>
<dbReference type="FunFam" id="3.20.20.360:FF:000001">
    <property type="entry name" value="Malate synthase"/>
    <property type="match status" value="1"/>
</dbReference>
<dbReference type="InterPro" id="IPR036881">
    <property type="entry name" value="Glyco_hydro_3_C_sf"/>
</dbReference>
<keyword evidence="5" id="KW-0816">Tricarboxylic acid cycle</keyword>
<dbReference type="InterPro" id="IPR019830">
    <property type="entry name" value="Malate_synthase_CS"/>
</dbReference>
<dbReference type="GO" id="GO:0006097">
    <property type="term" value="P:glyoxylate cycle"/>
    <property type="evidence" value="ECO:0007669"/>
    <property type="project" value="UniProtKB-KW"/>
</dbReference>
<name>A0AAD2HT15_9AGAR</name>
<comment type="caution">
    <text evidence="12">The sequence shown here is derived from an EMBL/GenBank/DDBJ whole genome shotgun (WGS) entry which is preliminary data.</text>
</comment>